<evidence type="ECO:0000313" key="1">
    <source>
        <dbReference type="EMBL" id="MBL1408105.1"/>
    </source>
</evidence>
<dbReference type="NCBIfam" id="TIGR03519">
    <property type="entry name" value="T9SS_PorP_fam"/>
    <property type="match status" value="1"/>
</dbReference>
<accession>A0ABS1R0V9</accession>
<protein>
    <submittedName>
        <fullName evidence="1">Type IX secretion system membrane protein PorP/SprF</fullName>
    </submittedName>
</protein>
<sequence length="329" mass="36456">MVMLSLTLLSVKGYGQQNIQFTQYIFNSMSVNPAYAGYKGEWFGQVGLRSQWTGLNGAPKTGSFSIDGVLDPETQRHGVGLQITADGLGPQSATGIFANYALRLPLDDSKSHRLSLGIAGGVTQYGLDGTKISVNDPDDPNIPEGKLSTWKPDIRLGAYYNNTKWYAGVAVHDLFAGSDSGEDFVFNQNTLQSLRRNIHGYLMAGALFQLDRGLLLRPSLLLKDDFKGPTSLDLNAMFIFNEKFWIGGGYRTRAKFFNRDYTDYSVNKLSSMNSISGIAQFYVSQKLRIGYSYDHMLNRLGVTQNGTHEVTLGITFGKFGRQVLSPRFF</sequence>
<evidence type="ECO:0000313" key="2">
    <source>
        <dbReference type="Proteomes" id="UP000625283"/>
    </source>
</evidence>
<gene>
    <name evidence="1" type="ORF">JKG61_05020</name>
</gene>
<proteinExistence type="predicted"/>
<dbReference type="Pfam" id="PF11751">
    <property type="entry name" value="PorP_SprF"/>
    <property type="match status" value="1"/>
</dbReference>
<dbReference type="InterPro" id="IPR019861">
    <property type="entry name" value="PorP/SprF_Bacteroidetes"/>
</dbReference>
<name>A0ABS1R0V9_9SPHI</name>
<organism evidence="1 2">
    <name type="scientific">Sphingobacterium faecale</name>
    <dbReference type="NCBI Taxonomy" id="2803775"/>
    <lineage>
        <taxon>Bacteria</taxon>
        <taxon>Pseudomonadati</taxon>
        <taxon>Bacteroidota</taxon>
        <taxon>Sphingobacteriia</taxon>
        <taxon>Sphingobacteriales</taxon>
        <taxon>Sphingobacteriaceae</taxon>
        <taxon>Sphingobacterium</taxon>
    </lineage>
</organism>
<dbReference type="Proteomes" id="UP000625283">
    <property type="component" value="Unassembled WGS sequence"/>
</dbReference>
<comment type="caution">
    <text evidence="1">The sequence shown here is derived from an EMBL/GenBank/DDBJ whole genome shotgun (WGS) entry which is preliminary data.</text>
</comment>
<dbReference type="EMBL" id="JAERTY010000002">
    <property type="protein sequence ID" value="MBL1408105.1"/>
    <property type="molecule type" value="Genomic_DNA"/>
</dbReference>
<keyword evidence="2" id="KW-1185">Reference proteome</keyword>
<reference evidence="1 2" key="1">
    <citation type="submission" date="2021-01" db="EMBL/GenBank/DDBJ databases">
        <title>C459-1 draft genome sequence.</title>
        <authorList>
            <person name="Zhang X.-F."/>
        </authorList>
    </citation>
    <scope>NUCLEOTIDE SEQUENCE [LARGE SCALE GENOMIC DNA]</scope>
    <source>
        <strain evidence="2">C459-1</strain>
    </source>
</reference>